<name>A0A067RF97_ZOONE</name>
<gene>
    <name evidence="1" type="ORF">L798_07064</name>
</gene>
<dbReference type="AlphaFoldDB" id="A0A067RF97"/>
<evidence type="ECO:0000313" key="1">
    <source>
        <dbReference type="EMBL" id="KDR18803.1"/>
    </source>
</evidence>
<protein>
    <submittedName>
        <fullName evidence="1">Uncharacterized protein</fullName>
    </submittedName>
</protein>
<organism evidence="1 2">
    <name type="scientific">Zootermopsis nevadensis</name>
    <name type="common">Dampwood termite</name>
    <dbReference type="NCBI Taxonomy" id="136037"/>
    <lineage>
        <taxon>Eukaryota</taxon>
        <taxon>Metazoa</taxon>
        <taxon>Ecdysozoa</taxon>
        <taxon>Arthropoda</taxon>
        <taxon>Hexapoda</taxon>
        <taxon>Insecta</taxon>
        <taxon>Pterygota</taxon>
        <taxon>Neoptera</taxon>
        <taxon>Polyneoptera</taxon>
        <taxon>Dictyoptera</taxon>
        <taxon>Blattodea</taxon>
        <taxon>Blattoidea</taxon>
        <taxon>Termitoidae</taxon>
        <taxon>Termopsidae</taxon>
        <taxon>Zootermopsis</taxon>
    </lineage>
</organism>
<proteinExistence type="predicted"/>
<accession>A0A067RF97</accession>
<sequence length="55" mass="6454">MEYCNRREGYQYHEFDAYACIKCSCMQISSHKDGMEMIQLLLHVTSCDVQDWTAA</sequence>
<dbReference type="InParanoid" id="A0A067RF97"/>
<dbReference type="Proteomes" id="UP000027135">
    <property type="component" value="Unassembled WGS sequence"/>
</dbReference>
<evidence type="ECO:0000313" key="2">
    <source>
        <dbReference type="Proteomes" id="UP000027135"/>
    </source>
</evidence>
<keyword evidence="2" id="KW-1185">Reference proteome</keyword>
<dbReference type="EMBL" id="KK852670">
    <property type="protein sequence ID" value="KDR18803.1"/>
    <property type="molecule type" value="Genomic_DNA"/>
</dbReference>
<reference evidence="1 2" key="1">
    <citation type="journal article" date="2014" name="Nat. Commun.">
        <title>Molecular traces of alternative social organization in a termite genome.</title>
        <authorList>
            <person name="Terrapon N."/>
            <person name="Li C."/>
            <person name="Robertson H.M."/>
            <person name="Ji L."/>
            <person name="Meng X."/>
            <person name="Booth W."/>
            <person name="Chen Z."/>
            <person name="Childers C.P."/>
            <person name="Glastad K.M."/>
            <person name="Gokhale K."/>
            <person name="Gowin J."/>
            <person name="Gronenberg W."/>
            <person name="Hermansen R.A."/>
            <person name="Hu H."/>
            <person name="Hunt B.G."/>
            <person name="Huylmans A.K."/>
            <person name="Khalil S.M."/>
            <person name="Mitchell R.D."/>
            <person name="Munoz-Torres M.C."/>
            <person name="Mustard J.A."/>
            <person name="Pan H."/>
            <person name="Reese J.T."/>
            <person name="Scharf M.E."/>
            <person name="Sun F."/>
            <person name="Vogel H."/>
            <person name="Xiao J."/>
            <person name="Yang W."/>
            <person name="Yang Z."/>
            <person name="Yang Z."/>
            <person name="Zhou J."/>
            <person name="Zhu J."/>
            <person name="Brent C.S."/>
            <person name="Elsik C.G."/>
            <person name="Goodisman M.A."/>
            <person name="Liberles D.A."/>
            <person name="Roe R.M."/>
            <person name="Vargo E.L."/>
            <person name="Vilcinskas A."/>
            <person name="Wang J."/>
            <person name="Bornberg-Bauer E."/>
            <person name="Korb J."/>
            <person name="Zhang G."/>
            <person name="Liebig J."/>
        </authorList>
    </citation>
    <scope>NUCLEOTIDE SEQUENCE [LARGE SCALE GENOMIC DNA]</scope>
    <source>
        <tissue evidence="1">Whole organism</tissue>
    </source>
</reference>